<evidence type="ECO:0000256" key="1">
    <source>
        <dbReference type="ARBA" id="ARBA00022485"/>
    </source>
</evidence>
<dbReference type="GO" id="GO:0051539">
    <property type="term" value="F:4 iron, 4 sulfur cluster binding"/>
    <property type="evidence" value="ECO:0007669"/>
    <property type="project" value="UniProtKB-KW"/>
</dbReference>
<dbReference type="AlphaFoldDB" id="A0A1H4DPV2"/>
<feature type="domain" description="4Fe-4S ferredoxin-type" evidence="5">
    <location>
        <begin position="243"/>
        <end position="272"/>
    </location>
</feature>
<dbReference type="GO" id="GO:0046872">
    <property type="term" value="F:metal ion binding"/>
    <property type="evidence" value="ECO:0007669"/>
    <property type="project" value="UniProtKB-KW"/>
</dbReference>
<sequence length="359" mass="39736">MSLSLGWLQQLKRAWTIPEVIAERCVHSRCEVASCTRCVQACPHEAWLLDDTSLKIDTARCDGCGLCVAACTEAALGQTLLPALWLLEGRKTLLFACEFSEEGINGDGVVPCLHAVTSSLLLEHYRAGYQQVLSSRGKCETCPRYGGRDLFRERLTQLNKLLASRGVATMRHAEGKSPPAPLLQRGEQESVLTRRRFFQQAVTFMVEKGMERVEASSPKTAVPLPWAIQLPAVTVGQQALFPFVPKLDVASCNGCDACVQLCPHQALQLEKHEDGRALAYRIQAERCTGCGICADVCERDAVKVRQMEDCVGSGEILLVQATCKACGSRFHYPVDGNALRQYCRICSHTNHYRQLFQVY</sequence>
<keyword evidence="3" id="KW-0408">Iron</keyword>
<dbReference type="InterPro" id="IPR050157">
    <property type="entry name" value="PSI_iron-sulfur_center"/>
</dbReference>
<dbReference type="InterPro" id="IPR017900">
    <property type="entry name" value="4Fe4S_Fe_S_CS"/>
</dbReference>
<keyword evidence="1" id="KW-0004">4Fe-4S</keyword>
<dbReference type="PROSITE" id="PS51379">
    <property type="entry name" value="4FE4S_FER_2"/>
    <property type="match status" value="3"/>
</dbReference>
<evidence type="ECO:0000313" key="6">
    <source>
        <dbReference type="EMBL" id="SEA74794.1"/>
    </source>
</evidence>
<name>A0A1H4DPV2_9GAMM</name>
<accession>A0A1H4DPV2</accession>
<dbReference type="Pfam" id="PF12838">
    <property type="entry name" value="Fer4_7"/>
    <property type="match status" value="1"/>
</dbReference>
<dbReference type="PANTHER" id="PTHR24960:SF79">
    <property type="entry name" value="PHOTOSYSTEM I IRON-SULFUR CENTER"/>
    <property type="match status" value="1"/>
</dbReference>
<dbReference type="STRING" id="525918.SAMN05660964_02349"/>
<dbReference type="PANTHER" id="PTHR24960">
    <property type="entry name" value="PHOTOSYSTEM I IRON-SULFUR CENTER-RELATED"/>
    <property type="match status" value="1"/>
</dbReference>
<feature type="domain" description="4Fe-4S ferredoxin-type" evidence="5">
    <location>
        <begin position="52"/>
        <end position="81"/>
    </location>
</feature>
<dbReference type="EMBL" id="FNQP01000012">
    <property type="protein sequence ID" value="SEA74794.1"/>
    <property type="molecule type" value="Genomic_DNA"/>
</dbReference>
<evidence type="ECO:0000256" key="4">
    <source>
        <dbReference type="ARBA" id="ARBA00023014"/>
    </source>
</evidence>
<reference evidence="6 7" key="1">
    <citation type="submission" date="2016-10" db="EMBL/GenBank/DDBJ databases">
        <authorList>
            <person name="de Groot N.N."/>
        </authorList>
    </citation>
    <scope>NUCLEOTIDE SEQUENCE [LARGE SCALE GENOMIC DNA]</scope>
    <source>
        <strain evidence="6 7">DSM 21228</strain>
    </source>
</reference>
<evidence type="ECO:0000256" key="2">
    <source>
        <dbReference type="ARBA" id="ARBA00022723"/>
    </source>
</evidence>
<organism evidence="6 7">
    <name type="scientific">Thiothrix caldifontis</name>
    <dbReference type="NCBI Taxonomy" id="525918"/>
    <lineage>
        <taxon>Bacteria</taxon>
        <taxon>Pseudomonadati</taxon>
        <taxon>Pseudomonadota</taxon>
        <taxon>Gammaproteobacteria</taxon>
        <taxon>Thiotrichales</taxon>
        <taxon>Thiotrichaceae</taxon>
        <taxon>Thiothrix</taxon>
    </lineage>
</organism>
<evidence type="ECO:0000313" key="7">
    <source>
        <dbReference type="Proteomes" id="UP000199397"/>
    </source>
</evidence>
<dbReference type="OrthoDB" id="9808559at2"/>
<dbReference type="Pfam" id="PF00037">
    <property type="entry name" value="Fer4"/>
    <property type="match status" value="1"/>
</dbReference>
<keyword evidence="7" id="KW-1185">Reference proteome</keyword>
<dbReference type="SUPFAM" id="SSF54862">
    <property type="entry name" value="4Fe-4S ferredoxins"/>
    <property type="match status" value="2"/>
</dbReference>
<feature type="domain" description="4Fe-4S ferredoxin-type" evidence="5">
    <location>
        <begin position="278"/>
        <end position="307"/>
    </location>
</feature>
<evidence type="ECO:0000259" key="5">
    <source>
        <dbReference type="PROSITE" id="PS51379"/>
    </source>
</evidence>
<dbReference type="Gene3D" id="3.30.70.20">
    <property type="match status" value="2"/>
</dbReference>
<dbReference type="Proteomes" id="UP000199397">
    <property type="component" value="Unassembled WGS sequence"/>
</dbReference>
<protein>
    <submittedName>
        <fullName evidence="6">4Fe-4S dicluster domain-containing protein</fullName>
    </submittedName>
</protein>
<dbReference type="PROSITE" id="PS00198">
    <property type="entry name" value="4FE4S_FER_1"/>
    <property type="match status" value="2"/>
</dbReference>
<dbReference type="RefSeq" id="WP_093068860.1">
    <property type="nucleotide sequence ID" value="NZ_FNQP01000012.1"/>
</dbReference>
<keyword evidence="2" id="KW-0479">Metal-binding</keyword>
<keyword evidence="4" id="KW-0411">Iron-sulfur</keyword>
<gene>
    <name evidence="6" type="ORF">SAMN05660964_02349</name>
</gene>
<evidence type="ECO:0000256" key="3">
    <source>
        <dbReference type="ARBA" id="ARBA00023004"/>
    </source>
</evidence>
<dbReference type="InterPro" id="IPR017896">
    <property type="entry name" value="4Fe4S_Fe-S-bd"/>
</dbReference>
<proteinExistence type="predicted"/>